<dbReference type="RefSeq" id="WP_005649061.1">
    <property type="nucleotide sequence ID" value="NZ_JAASIN010000017.1"/>
</dbReference>
<accession>A0A3R6GH30</accession>
<comment type="caution">
    <text evidence="1">The sequence shown here is derived from an EMBL/GenBank/DDBJ whole genome shotgun (WGS) entry which is preliminary data.</text>
</comment>
<sequence length="80" mass="9247">MLATKQKRRKKTVIDGIVMRPVWTETFKNFKVGESKTFYRPDLTTTQARVIAARLNTSTNMKFSVSTGELEEYCIVKREA</sequence>
<proteinExistence type="predicted"/>
<organism evidence="1 2">
    <name type="scientific">Parabacteroides merdae</name>
    <dbReference type="NCBI Taxonomy" id="46503"/>
    <lineage>
        <taxon>Bacteria</taxon>
        <taxon>Pseudomonadati</taxon>
        <taxon>Bacteroidota</taxon>
        <taxon>Bacteroidia</taxon>
        <taxon>Bacteroidales</taxon>
        <taxon>Tannerellaceae</taxon>
        <taxon>Parabacteroides</taxon>
    </lineage>
</organism>
<dbReference type="Proteomes" id="UP000285173">
    <property type="component" value="Unassembled WGS sequence"/>
</dbReference>
<name>A0A3R6GH30_9BACT</name>
<evidence type="ECO:0000313" key="1">
    <source>
        <dbReference type="EMBL" id="RGZ49098.1"/>
    </source>
</evidence>
<protein>
    <submittedName>
        <fullName evidence="1">Uncharacterized protein</fullName>
    </submittedName>
</protein>
<evidence type="ECO:0000313" key="2">
    <source>
        <dbReference type="Proteomes" id="UP000285173"/>
    </source>
</evidence>
<reference evidence="1 2" key="1">
    <citation type="submission" date="2018-08" db="EMBL/GenBank/DDBJ databases">
        <title>A genome reference for cultivated species of the human gut microbiota.</title>
        <authorList>
            <person name="Zou Y."/>
            <person name="Xue W."/>
            <person name="Luo G."/>
        </authorList>
    </citation>
    <scope>NUCLEOTIDE SEQUENCE [LARGE SCALE GENOMIC DNA]</scope>
    <source>
        <strain evidence="1 2">AM50-15</strain>
    </source>
</reference>
<gene>
    <name evidence="1" type="ORF">DW986_07030</name>
</gene>
<dbReference type="EMBL" id="QSEF01000008">
    <property type="protein sequence ID" value="RGZ49098.1"/>
    <property type="molecule type" value="Genomic_DNA"/>
</dbReference>
<dbReference type="AlphaFoldDB" id="A0A3R6GH30"/>